<dbReference type="GeneID" id="36283859"/>
<feature type="domain" description="Thioesterase" evidence="2">
    <location>
        <begin position="68"/>
        <end position="147"/>
    </location>
</feature>
<dbReference type="SUPFAM" id="SSF54637">
    <property type="entry name" value="Thioesterase/thiol ester dehydrase-isomerase"/>
    <property type="match status" value="1"/>
</dbReference>
<dbReference type="eggNOG" id="ENOG502S5KJ">
    <property type="taxonomic scope" value="Eukaryota"/>
</dbReference>
<dbReference type="InterPro" id="IPR006683">
    <property type="entry name" value="Thioestr_dom"/>
</dbReference>
<comment type="similarity">
    <text evidence="1">Belongs to the thioesterase PaaI family.</text>
</comment>
<dbReference type="RefSeq" id="XP_024327946.1">
    <property type="nucleotide sequence ID" value="XM_024464453.1"/>
</dbReference>
<accession>A0A177ANC9</accession>
<evidence type="ECO:0000313" key="3">
    <source>
        <dbReference type="EMBL" id="OAF62674.1"/>
    </source>
</evidence>
<dbReference type="CDD" id="cd03443">
    <property type="entry name" value="PaaI_thioesterase"/>
    <property type="match status" value="1"/>
</dbReference>
<protein>
    <recommendedName>
        <fullName evidence="2">Thioesterase domain-containing protein</fullName>
    </recommendedName>
</protein>
<reference evidence="3" key="1">
    <citation type="submission" date="2016-03" db="EMBL/GenBank/DDBJ databases">
        <title>Updated assembly of Pseudogymnoascus destructans, the fungus causing white-nose syndrome of bats.</title>
        <authorList>
            <person name="Palmer J.M."/>
            <person name="Drees K.P."/>
            <person name="Foster J.T."/>
            <person name="Lindner D.L."/>
        </authorList>
    </citation>
    <scope>NUCLEOTIDE SEQUENCE [LARGE SCALE GENOMIC DNA]</scope>
    <source>
        <strain evidence="3">20631-21</strain>
    </source>
</reference>
<dbReference type="Gene3D" id="3.10.129.10">
    <property type="entry name" value="Hotdog Thioesterase"/>
    <property type="match status" value="1"/>
</dbReference>
<proteinExistence type="inferred from homology"/>
<sequence>MAATSEAERARAMTAIQSVFDRFHLISADAPVKYFDDQVMRDAKVIDGSPDGRASFEIRITPYYGNINGVLHGGAAGVIFDMLTTPALAPLSRPDYWDFLGGVTRCLNISFLCGVPIDTVVRVNSKVTQVGRTMAMIQSEMVSLDGKITYCTAENHKVSVATPAHHLSEKYEVEWDRVMKAEGKMPNGLWTPKKVKGKL</sequence>
<dbReference type="PANTHER" id="PTHR21660">
    <property type="entry name" value="THIOESTERASE SUPERFAMILY MEMBER-RELATED"/>
    <property type="match status" value="1"/>
</dbReference>
<organism evidence="3">
    <name type="scientific">Pseudogymnoascus destructans</name>
    <dbReference type="NCBI Taxonomy" id="655981"/>
    <lineage>
        <taxon>Eukaryota</taxon>
        <taxon>Fungi</taxon>
        <taxon>Dikarya</taxon>
        <taxon>Ascomycota</taxon>
        <taxon>Pezizomycotina</taxon>
        <taxon>Leotiomycetes</taxon>
        <taxon>Thelebolales</taxon>
        <taxon>Thelebolaceae</taxon>
        <taxon>Pseudogymnoascus</taxon>
    </lineage>
</organism>
<dbReference type="OrthoDB" id="2831072at2759"/>
<gene>
    <name evidence="3" type="ORF">VC83_00766</name>
</gene>
<dbReference type="PANTHER" id="PTHR21660:SF9">
    <property type="entry name" value="THIOESTERASE DOMAIN-CONTAINING PROTEIN"/>
    <property type="match status" value="1"/>
</dbReference>
<dbReference type="InterPro" id="IPR039298">
    <property type="entry name" value="ACOT13"/>
</dbReference>
<dbReference type="AlphaFoldDB" id="A0A177ANC9"/>
<dbReference type="GO" id="GO:0047617">
    <property type="term" value="F:fatty acyl-CoA hydrolase activity"/>
    <property type="evidence" value="ECO:0007669"/>
    <property type="project" value="InterPro"/>
</dbReference>
<dbReference type="InterPro" id="IPR029069">
    <property type="entry name" value="HotDog_dom_sf"/>
</dbReference>
<evidence type="ECO:0000256" key="1">
    <source>
        <dbReference type="ARBA" id="ARBA00008324"/>
    </source>
</evidence>
<dbReference type="Proteomes" id="UP000077154">
    <property type="component" value="Unassembled WGS sequence"/>
</dbReference>
<name>A0A177ANC9_9PEZI</name>
<dbReference type="VEuPathDB" id="FungiDB:GMDG_03474"/>
<dbReference type="EMBL" id="KV441387">
    <property type="protein sequence ID" value="OAF62674.1"/>
    <property type="molecule type" value="Genomic_DNA"/>
</dbReference>
<dbReference type="Pfam" id="PF03061">
    <property type="entry name" value="4HBT"/>
    <property type="match status" value="1"/>
</dbReference>
<evidence type="ECO:0000259" key="2">
    <source>
        <dbReference type="Pfam" id="PF03061"/>
    </source>
</evidence>